<dbReference type="Gene3D" id="1.20.120.450">
    <property type="entry name" value="dinb family like domain"/>
    <property type="match status" value="1"/>
</dbReference>
<comment type="caution">
    <text evidence="1">The sequence shown here is derived from an EMBL/GenBank/DDBJ whole genome shotgun (WGS) entry which is preliminary data.</text>
</comment>
<dbReference type="EMBL" id="BMHP01000002">
    <property type="protein sequence ID" value="GGD63141.1"/>
    <property type="molecule type" value="Genomic_DNA"/>
</dbReference>
<protein>
    <recommendedName>
        <fullName evidence="3">DUF1572 domain-containing protein</fullName>
    </recommendedName>
</protein>
<dbReference type="AlphaFoldDB" id="A0A916YVQ2"/>
<dbReference type="InterPro" id="IPR011466">
    <property type="entry name" value="DUF1572"/>
</dbReference>
<sequence>MRTVKALDQLTDEEVNASPDPSSHSISALILHIHGNVQERILKGILQQEADRGNPWKPAYMTCAELVHYIQTDMDTVIRAVNSLKPEQWLHTQTVRNRERTHLDMLHQCAAHYSEHMGQILYLTKWLRKEQYKSTSI</sequence>
<dbReference type="InterPro" id="IPR034660">
    <property type="entry name" value="DinB/YfiT-like"/>
</dbReference>
<evidence type="ECO:0008006" key="3">
    <source>
        <dbReference type="Google" id="ProtNLM"/>
    </source>
</evidence>
<evidence type="ECO:0000313" key="1">
    <source>
        <dbReference type="EMBL" id="GGD63141.1"/>
    </source>
</evidence>
<dbReference type="Pfam" id="PF07609">
    <property type="entry name" value="DUF1572"/>
    <property type="match status" value="1"/>
</dbReference>
<organism evidence="1 2">
    <name type="scientific">Paenibacillus nasutitermitis</name>
    <dbReference type="NCBI Taxonomy" id="1652958"/>
    <lineage>
        <taxon>Bacteria</taxon>
        <taxon>Bacillati</taxon>
        <taxon>Bacillota</taxon>
        <taxon>Bacilli</taxon>
        <taxon>Bacillales</taxon>
        <taxon>Paenibacillaceae</taxon>
        <taxon>Paenibacillus</taxon>
    </lineage>
</organism>
<dbReference type="Proteomes" id="UP000612456">
    <property type="component" value="Unassembled WGS sequence"/>
</dbReference>
<name>A0A916YVQ2_9BACL</name>
<gene>
    <name evidence="1" type="ORF">GCM10010911_21160</name>
</gene>
<keyword evidence="2" id="KW-1185">Reference proteome</keyword>
<accession>A0A916YVQ2</accession>
<reference evidence="1" key="2">
    <citation type="submission" date="2020-09" db="EMBL/GenBank/DDBJ databases">
        <authorList>
            <person name="Sun Q."/>
            <person name="Zhou Y."/>
        </authorList>
    </citation>
    <scope>NUCLEOTIDE SEQUENCE</scope>
    <source>
        <strain evidence="1">CGMCC 1.15178</strain>
    </source>
</reference>
<evidence type="ECO:0000313" key="2">
    <source>
        <dbReference type="Proteomes" id="UP000612456"/>
    </source>
</evidence>
<proteinExistence type="predicted"/>
<reference evidence="1" key="1">
    <citation type="journal article" date="2014" name="Int. J. Syst. Evol. Microbiol.">
        <title>Complete genome sequence of Corynebacterium casei LMG S-19264T (=DSM 44701T), isolated from a smear-ripened cheese.</title>
        <authorList>
            <consortium name="US DOE Joint Genome Institute (JGI-PGF)"/>
            <person name="Walter F."/>
            <person name="Albersmeier A."/>
            <person name="Kalinowski J."/>
            <person name="Ruckert C."/>
        </authorList>
    </citation>
    <scope>NUCLEOTIDE SEQUENCE</scope>
    <source>
        <strain evidence="1">CGMCC 1.15178</strain>
    </source>
</reference>
<dbReference type="SUPFAM" id="SSF109854">
    <property type="entry name" value="DinB/YfiT-like putative metalloenzymes"/>
    <property type="match status" value="1"/>
</dbReference>